<dbReference type="Gene3D" id="3.30.420.590">
    <property type="match status" value="1"/>
</dbReference>
<dbReference type="EMBL" id="BOOQ01000015">
    <property type="protein sequence ID" value="GII46118.1"/>
    <property type="molecule type" value="Genomic_DNA"/>
</dbReference>
<dbReference type="RefSeq" id="WP_203973730.1">
    <property type="nucleotide sequence ID" value="NZ_BAAAKY010000049.1"/>
</dbReference>
<sequence>MEGTRQAAGRDDGVQAPPRPRRWRRIAAVCGIVTLTLLMGTAGGGYLLLRSYEQEITRIPNAFPPENRRLPPDSSPGETWLVVGSDRRGPFWTPDERRSDVLMLVRLSSGASPPQALSLPRDSWVPIPGHGTGKIGDVFALGGSPLLVETVEHLMRVRIDHFAILDFTGLGNVIDILGGVDLGGRHLTGHAALGYVRGRSACGHTCDDRGGAGWQQAFLHALGAKATDIGLLANPFRVDALIRAFARSVSVDATVDIRRLAGQAARVGPGSTRIETPHSRASWMGPEPVLLLDASRARAQWAAMPGAPTTSRD</sequence>
<keyword evidence="2" id="KW-0472">Membrane</keyword>
<dbReference type="Gene3D" id="3.40.630.190">
    <property type="entry name" value="LCP protein"/>
    <property type="match status" value="1"/>
</dbReference>
<comment type="similarity">
    <text evidence="1">Belongs to the LytR/CpsA/Psr (LCP) family.</text>
</comment>
<dbReference type="Pfam" id="PF03816">
    <property type="entry name" value="LytR_cpsA_psr"/>
    <property type="match status" value="1"/>
</dbReference>
<accession>A0A8J3UIX7</accession>
<dbReference type="NCBIfam" id="TIGR00350">
    <property type="entry name" value="lytR_cpsA_psr"/>
    <property type="match status" value="1"/>
</dbReference>
<keyword evidence="2" id="KW-1133">Transmembrane helix</keyword>
<comment type="caution">
    <text evidence="4">The sequence shown here is derived from an EMBL/GenBank/DDBJ whole genome shotgun (WGS) entry which is preliminary data.</text>
</comment>
<name>A0A8J3UIX7_9ACTN</name>
<feature type="domain" description="Cell envelope-related transcriptional attenuator" evidence="3">
    <location>
        <begin position="98"/>
        <end position="181"/>
    </location>
</feature>
<dbReference type="InterPro" id="IPR004474">
    <property type="entry name" value="LytR_CpsA_psr"/>
</dbReference>
<evidence type="ECO:0000259" key="3">
    <source>
        <dbReference type="Pfam" id="PF03816"/>
    </source>
</evidence>
<dbReference type="PANTHER" id="PTHR33392">
    <property type="entry name" value="POLYISOPRENYL-TEICHOIC ACID--PEPTIDOGLYCAN TEICHOIC ACID TRANSFERASE TAGU"/>
    <property type="match status" value="1"/>
</dbReference>
<protein>
    <recommendedName>
        <fullName evidence="3">Cell envelope-related transcriptional attenuator domain-containing protein</fullName>
    </recommendedName>
</protein>
<evidence type="ECO:0000313" key="4">
    <source>
        <dbReference type="EMBL" id="GII46118.1"/>
    </source>
</evidence>
<feature type="transmembrane region" description="Helical" evidence="2">
    <location>
        <begin position="26"/>
        <end position="49"/>
    </location>
</feature>
<dbReference type="Proteomes" id="UP000644610">
    <property type="component" value="Unassembled WGS sequence"/>
</dbReference>
<dbReference type="AlphaFoldDB" id="A0A8J3UIX7"/>
<keyword evidence="2" id="KW-0812">Transmembrane</keyword>
<gene>
    <name evidence="4" type="ORF">Psi02_25420</name>
</gene>
<evidence type="ECO:0000313" key="5">
    <source>
        <dbReference type="Proteomes" id="UP000644610"/>
    </source>
</evidence>
<reference evidence="4" key="1">
    <citation type="submission" date="2021-01" db="EMBL/GenBank/DDBJ databases">
        <title>Whole genome shotgun sequence of Planotetraspora silvatica NBRC 100141.</title>
        <authorList>
            <person name="Komaki H."/>
            <person name="Tamura T."/>
        </authorList>
    </citation>
    <scope>NUCLEOTIDE SEQUENCE</scope>
    <source>
        <strain evidence="4">NBRC 100141</strain>
    </source>
</reference>
<keyword evidence="5" id="KW-1185">Reference proteome</keyword>
<organism evidence="4 5">
    <name type="scientific">Planotetraspora silvatica</name>
    <dbReference type="NCBI Taxonomy" id="234614"/>
    <lineage>
        <taxon>Bacteria</taxon>
        <taxon>Bacillati</taxon>
        <taxon>Actinomycetota</taxon>
        <taxon>Actinomycetes</taxon>
        <taxon>Streptosporangiales</taxon>
        <taxon>Streptosporangiaceae</taxon>
        <taxon>Planotetraspora</taxon>
    </lineage>
</organism>
<evidence type="ECO:0000256" key="2">
    <source>
        <dbReference type="SAM" id="Phobius"/>
    </source>
</evidence>
<dbReference type="InterPro" id="IPR050922">
    <property type="entry name" value="LytR/CpsA/Psr_CW_biosynth"/>
</dbReference>
<proteinExistence type="inferred from homology"/>
<evidence type="ECO:0000256" key="1">
    <source>
        <dbReference type="ARBA" id="ARBA00006068"/>
    </source>
</evidence>
<dbReference type="PANTHER" id="PTHR33392:SF6">
    <property type="entry name" value="POLYISOPRENYL-TEICHOIC ACID--PEPTIDOGLYCAN TEICHOIC ACID TRANSFERASE TAGU"/>
    <property type="match status" value="1"/>
</dbReference>